<evidence type="ECO:0000313" key="2">
    <source>
        <dbReference type="Proteomes" id="UP000224460"/>
    </source>
</evidence>
<comment type="caution">
    <text evidence="1">The sequence shown here is derived from an EMBL/GenBank/DDBJ whole genome shotgun (WGS) entry which is preliminary data.</text>
</comment>
<gene>
    <name evidence="1" type="ORF">CS063_14465</name>
</gene>
<organism evidence="1 2">
    <name type="scientific">Sporanaerobium hydrogeniformans</name>
    <dbReference type="NCBI Taxonomy" id="3072179"/>
    <lineage>
        <taxon>Bacteria</taxon>
        <taxon>Bacillati</taxon>
        <taxon>Bacillota</taxon>
        <taxon>Clostridia</taxon>
        <taxon>Lachnospirales</taxon>
        <taxon>Lachnospiraceae</taxon>
        <taxon>Sporanaerobium</taxon>
    </lineage>
</organism>
<dbReference type="Proteomes" id="UP000224460">
    <property type="component" value="Unassembled WGS sequence"/>
</dbReference>
<dbReference type="EMBL" id="PEDL01000020">
    <property type="protein sequence ID" value="PHV69697.1"/>
    <property type="molecule type" value="Genomic_DNA"/>
</dbReference>
<proteinExistence type="predicted"/>
<sequence length="583" mass="64717">MKQLLIYLKGYEKECILAPLFKMLEASFELVVPLVIAAIIDKGIGGRNVPYIIQMCSLLVGLGVIGLICSVTAQFFAAKAAIGFGTEVRHALFKHLLSFSFTEIDTLGTSTMMTRMTSDVNQAQNGVNMVLRLFLRSPFVVFGAMIMAFTIDIKAALLFVITIILLSFVIFGMMLLNIPMLKNVQQRLDHILEITRENLLGVRVIRAFCKEEEEIKTFNQRNKVLLQQQKKAGRLSALMNPLTYTLINVGIILLIWVGALQVEKGILSQGQVVALYNYMSQILVELVKLAALIITINKSIACGNRIADVFYIKPTMTSLSDAIQIDKQRKSTRIQDQEEVICFKQVSLTYAQAGEASLVNIDFTVKKGETVGIIGGTGSGKSSLVHLIPRFYDATLGEVFVKGVNVKEYPLEKLRERIGIVMQKAVLFRGTLADNLRWGKKDATEEEMRQALEAAQAIDVVEAKGGLEAYIEQGGSNLSGGQRQRLAIARALVKKPDILIFDDSTSALDFATEARLRQAIKALDYKPTVLIVSQRAASIQYADQILVLEDGKLVGKGNHKELLANCEVYQEIYYSQFKKEEAR</sequence>
<name>A0AC61DAW4_9FIRM</name>
<protein>
    <submittedName>
        <fullName evidence="1">ATP-binding protein</fullName>
    </submittedName>
</protein>
<keyword evidence="2" id="KW-1185">Reference proteome</keyword>
<keyword evidence="1" id="KW-0547">Nucleotide-binding</keyword>
<evidence type="ECO:0000313" key="1">
    <source>
        <dbReference type="EMBL" id="PHV69697.1"/>
    </source>
</evidence>
<reference evidence="1" key="1">
    <citation type="submission" date="2017-10" db="EMBL/GenBank/DDBJ databases">
        <title>Genome sequence of cellulolytic Lachnospiraceae bacterium XHS1971 isolated from hotspring sediment.</title>
        <authorList>
            <person name="Vasudevan G."/>
            <person name="Joshi A.J."/>
            <person name="Hivarkar S."/>
            <person name="Lanjekar V.B."/>
            <person name="Dhakephalkar P.K."/>
            <person name="Dagar S."/>
        </authorList>
    </citation>
    <scope>NUCLEOTIDE SEQUENCE</scope>
    <source>
        <strain evidence="1">XHS1971</strain>
    </source>
</reference>
<accession>A0AC61DAW4</accession>
<keyword evidence="1" id="KW-0067">ATP-binding</keyword>